<evidence type="ECO:0000313" key="1">
    <source>
        <dbReference type="EMBL" id="GJT27741.1"/>
    </source>
</evidence>
<reference evidence="1" key="1">
    <citation type="journal article" date="2022" name="Int. J. Mol. Sci.">
        <title>Draft Genome of Tanacetum Coccineum: Genomic Comparison of Closely Related Tanacetum-Family Plants.</title>
        <authorList>
            <person name="Yamashiro T."/>
            <person name="Shiraishi A."/>
            <person name="Nakayama K."/>
            <person name="Satake H."/>
        </authorList>
    </citation>
    <scope>NUCLEOTIDE SEQUENCE</scope>
</reference>
<name>A0ABQ5CKY8_9ASTR</name>
<organism evidence="1 2">
    <name type="scientific">Tanacetum coccineum</name>
    <dbReference type="NCBI Taxonomy" id="301880"/>
    <lineage>
        <taxon>Eukaryota</taxon>
        <taxon>Viridiplantae</taxon>
        <taxon>Streptophyta</taxon>
        <taxon>Embryophyta</taxon>
        <taxon>Tracheophyta</taxon>
        <taxon>Spermatophyta</taxon>
        <taxon>Magnoliopsida</taxon>
        <taxon>eudicotyledons</taxon>
        <taxon>Gunneridae</taxon>
        <taxon>Pentapetalae</taxon>
        <taxon>asterids</taxon>
        <taxon>campanulids</taxon>
        <taxon>Asterales</taxon>
        <taxon>Asteraceae</taxon>
        <taxon>Asteroideae</taxon>
        <taxon>Anthemideae</taxon>
        <taxon>Anthemidinae</taxon>
        <taxon>Tanacetum</taxon>
    </lineage>
</organism>
<proteinExistence type="predicted"/>
<comment type="caution">
    <text evidence="1">The sequence shown here is derived from an EMBL/GenBank/DDBJ whole genome shotgun (WGS) entry which is preliminary data.</text>
</comment>
<evidence type="ECO:0000313" key="2">
    <source>
        <dbReference type="Proteomes" id="UP001151760"/>
    </source>
</evidence>
<accession>A0ABQ5CKY8</accession>
<reference evidence="1" key="2">
    <citation type="submission" date="2022-01" db="EMBL/GenBank/DDBJ databases">
        <authorList>
            <person name="Yamashiro T."/>
            <person name="Shiraishi A."/>
            <person name="Satake H."/>
            <person name="Nakayama K."/>
        </authorList>
    </citation>
    <scope>NUCLEOTIDE SEQUENCE</scope>
</reference>
<sequence>MSPAPDPSKHDDLSVNRVHGYGILPSTYVSSGGPSSSGLSAIKSRIGRGWMFLACEPVLIMHFSHDLSFYELVTSSWMALFQSDACPLLFCLIGGHPLQIFKQCSAMDLGKPPVLTKRYGLRFCTHGGCIQISMLKPGEYEIWRMRIEQYIQMIDYALWEVIENGATLPKTKIVEGVMTEMPITTVEEKA</sequence>
<dbReference type="Proteomes" id="UP001151760">
    <property type="component" value="Unassembled WGS sequence"/>
</dbReference>
<dbReference type="EMBL" id="BQNB010014404">
    <property type="protein sequence ID" value="GJT27741.1"/>
    <property type="molecule type" value="Genomic_DNA"/>
</dbReference>
<gene>
    <name evidence="1" type="ORF">Tco_0908016</name>
</gene>
<protein>
    <submittedName>
        <fullName evidence="1">Uncharacterized protein</fullName>
    </submittedName>
</protein>
<keyword evidence="2" id="KW-1185">Reference proteome</keyword>